<evidence type="ECO:0000313" key="1">
    <source>
        <dbReference type="EMBL" id="RDX57594.1"/>
    </source>
</evidence>
<dbReference type="EMBL" id="QJKJ01018483">
    <property type="protein sequence ID" value="RDX57594.1"/>
    <property type="molecule type" value="Genomic_DNA"/>
</dbReference>
<protein>
    <submittedName>
        <fullName evidence="1">Uncharacterized protein</fullName>
    </submittedName>
</protein>
<name>A0A371DYK1_MUCPR</name>
<accession>A0A371DYK1</accession>
<proteinExistence type="predicted"/>
<gene>
    <name evidence="1" type="ORF">CR513_63151</name>
</gene>
<reference evidence="1" key="1">
    <citation type="submission" date="2018-05" db="EMBL/GenBank/DDBJ databases">
        <title>Draft genome of Mucuna pruriens seed.</title>
        <authorList>
            <person name="Nnadi N.E."/>
            <person name="Vos R."/>
            <person name="Hasami M.H."/>
            <person name="Devisetty U.K."/>
            <person name="Aguiy J.C."/>
        </authorList>
    </citation>
    <scope>NUCLEOTIDE SEQUENCE [LARGE SCALE GENOMIC DNA]</scope>
    <source>
        <strain evidence="1">JCA_2017</strain>
    </source>
</reference>
<feature type="non-terminal residue" evidence="1">
    <location>
        <position position="125"/>
    </location>
</feature>
<dbReference type="Proteomes" id="UP000257109">
    <property type="component" value="Unassembled WGS sequence"/>
</dbReference>
<feature type="non-terminal residue" evidence="1">
    <location>
        <position position="1"/>
    </location>
</feature>
<evidence type="ECO:0000313" key="2">
    <source>
        <dbReference type="Proteomes" id="UP000257109"/>
    </source>
</evidence>
<organism evidence="1 2">
    <name type="scientific">Mucuna pruriens</name>
    <name type="common">Velvet bean</name>
    <name type="synonym">Dolichos pruriens</name>
    <dbReference type="NCBI Taxonomy" id="157652"/>
    <lineage>
        <taxon>Eukaryota</taxon>
        <taxon>Viridiplantae</taxon>
        <taxon>Streptophyta</taxon>
        <taxon>Embryophyta</taxon>
        <taxon>Tracheophyta</taxon>
        <taxon>Spermatophyta</taxon>
        <taxon>Magnoliopsida</taxon>
        <taxon>eudicotyledons</taxon>
        <taxon>Gunneridae</taxon>
        <taxon>Pentapetalae</taxon>
        <taxon>rosids</taxon>
        <taxon>fabids</taxon>
        <taxon>Fabales</taxon>
        <taxon>Fabaceae</taxon>
        <taxon>Papilionoideae</taxon>
        <taxon>50 kb inversion clade</taxon>
        <taxon>NPAAA clade</taxon>
        <taxon>indigoferoid/millettioid clade</taxon>
        <taxon>Phaseoleae</taxon>
        <taxon>Mucuna</taxon>
    </lineage>
</organism>
<keyword evidence="2" id="KW-1185">Reference proteome</keyword>
<sequence>EPRHLSTKSSCATPNPLGDATHTNAPYQCELYVDKGPPYLVTIHEDNTKVVVEQIRDAYVRALVPIDEDFDGSKKENPIHIELDVEIASKNYIVSFCLSQKDYLRQLYMSRESKHLYGFIDLLLI</sequence>
<comment type="caution">
    <text evidence="1">The sequence shown here is derived from an EMBL/GenBank/DDBJ whole genome shotgun (WGS) entry which is preliminary data.</text>
</comment>
<dbReference type="AlphaFoldDB" id="A0A371DYK1"/>